<dbReference type="GO" id="GO:0060271">
    <property type="term" value="P:cilium assembly"/>
    <property type="evidence" value="ECO:0007669"/>
    <property type="project" value="TreeGrafter"/>
</dbReference>
<dbReference type="PANTHER" id="PTHR24098:SF0">
    <property type="entry name" value="OUTER SEGMENT 5"/>
    <property type="match status" value="1"/>
</dbReference>
<dbReference type="PANTHER" id="PTHR24098">
    <property type="entry name" value="OUTER SEGMENT 5"/>
    <property type="match status" value="1"/>
</dbReference>
<sequence length="115" mass="12430">MTTFRVFLVSDGQTLFVFSYEGRNLSEIKMPKGKSSLINSKTTSLSNDTVALVDRDETSTIYLFDPTSGKPQGDGKITHEKGVAEPKGTDLFLIDVAGVQAQKSQSCVSNPSEGH</sequence>
<dbReference type="AlphaFoldDB" id="A0A2G9U0T2"/>
<dbReference type="EMBL" id="KZ350449">
    <property type="protein sequence ID" value="PIO63861.1"/>
    <property type="molecule type" value="Genomic_DNA"/>
</dbReference>
<dbReference type="InterPro" id="IPR056456">
    <property type="entry name" value="Beta-prop_IFT80_2nd"/>
</dbReference>
<protein>
    <recommendedName>
        <fullName evidence="1">IFT80 second beta-propeller domain-containing protein</fullName>
    </recommendedName>
</protein>
<feature type="domain" description="IFT80 second beta-propeller" evidence="1">
    <location>
        <begin position="5"/>
        <end position="85"/>
    </location>
</feature>
<accession>A0A2G9U0T2</accession>
<name>A0A2G9U0T2_TELCI</name>
<gene>
    <name evidence="2" type="ORF">TELCIR_14525</name>
</gene>
<evidence type="ECO:0000259" key="1">
    <source>
        <dbReference type="Pfam" id="PF23335"/>
    </source>
</evidence>
<reference evidence="2 3" key="1">
    <citation type="submission" date="2015-09" db="EMBL/GenBank/DDBJ databases">
        <title>Draft genome of the parasitic nematode Teladorsagia circumcincta isolate WARC Sus (inbred).</title>
        <authorList>
            <person name="Mitreva M."/>
        </authorList>
    </citation>
    <scope>NUCLEOTIDE SEQUENCE [LARGE SCALE GENOMIC DNA]</scope>
    <source>
        <strain evidence="2 3">S</strain>
    </source>
</reference>
<dbReference type="GO" id="GO:0030992">
    <property type="term" value="C:intraciliary transport particle B"/>
    <property type="evidence" value="ECO:0007669"/>
    <property type="project" value="TreeGrafter"/>
</dbReference>
<evidence type="ECO:0000313" key="3">
    <source>
        <dbReference type="Proteomes" id="UP000230423"/>
    </source>
</evidence>
<dbReference type="Proteomes" id="UP000230423">
    <property type="component" value="Unassembled WGS sequence"/>
</dbReference>
<dbReference type="Pfam" id="PF23335">
    <property type="entry name" value="Beta-prop_IFT80_2nd"/>
    <property type="match status" value="1"/>
</dbReference>
<dbReference type="GO" id="GO:0005929">
    <property type="term" value="C:cilium"/>
    <property type="evidence" value="ECO:0007669"/>
    <property type="project" value="TreeGrafter"/>
</dbReference>
<evidence type="ECO:0000313" key="2">
    <source>
        <dbReference type="EMBL" id="PIO63861.1"/>
    </source>
</evidence>
<proteinExistence type="predicted"/>
<keyword evidence="3" id="KW-1185">Reference proteome</keyword>
<dbReference type="OrthoDB" id="408728at2759"/>
<organism evidence="2 3">
    <name type="scientific">Teladorsagia circumcincta</name>
    <name type="common">Brown stomach worm</name>
    <name type="synonym">Ostertagia circumcincta</name>
    <dbReference type="NCBI Taxonomy" id="45464"/>
    <lineage>
        <taxon>Eukaryota</taxon>
        <taxon>Metazoa</taxon>
        <taxon>Ecdysozoa</taxon>
        <taxon>Nematoda</taxon>
        <taxon>Chromadorea</taxon>
        <taxon>Rhabditida</taxon>
        <taxon>Rhabditina</taxon>
        <taxon>Rhabditomorpha</taxon>
        <taxon>Strongyloidea</taxon>
        <taxon>Trichostrongylidae</taxon>
        <taxon>Teladorsagia</taxon>
    </lineage>
</organism>